<protein>
    <submittedName>
        <fullName evidence="2">Uncharacterized protein</fullName>
    </submittedName>
</protein>
<evidence type="ECO:0000313" key="2">
    <source>
        <dbReference type="EMBL" id="KAK6321951.1"/>
    </source>
</evidence>
<proteinExistence type="predicted"/>
<keyword evidence="3" id="KW-1185">Reference proteome</keyword>
<gene>
    <name evidence="2" type="ORF">J4Q44_G00067430</name>
</gene>
<feature type="transmembrane region" description="Helical" evidence="1">
    <location>
        <begin position="93"/>
        <end position="113"/>
    </location>
</feature>
<reference evidence="2 3" key="1">
    <citation type="submission" date="2021-04" db="EMBL/GenBank/DDBJ databases">
        <authorList>
            <person name="De Guttry C."/>
            <person name="Zahm M."/>
            <person name="Klopp C."/>
            <person name="Cabau C."/>
            <person name="Louis A."/>
            <person name="Berthelot C."/>
            <person name="Parey E."/>
            <person name="Roest Crollius H."/>
            <person name="Montfort J."/>
            <person name="Robinson-Rechavi M."/>
            <person name="Bucao C."/>
            <person name="Bouchez O."/>
            <person name="Gislard M."/>
            <person name="Lluch J."/>
            <person name="Milhes M."/>
            <person name="Lampietro C."/>
            <person name="Lopez Roques C."/>
            <person name="Donnadieu C."/>
            <person name="Braasch I."/>
            <person name="Desvignes T."/>
            <person name="Postlethwait J."/>
            <person name="Bobe J."/>
            <person name="Wedekind C."/>
            <person name="Guiguen Y."/>
        </authorList>
    </citation>
    <scope>NUCLEOTIDE SEQUENCE [LARGE SCALE GENOMIC DNA]</scope>
    <source>
        <strain evidence="2">Cs_M1</strain>
        <tissue evidence="2">Blood</tissue>
    </source>
</reference>
<dbReference type="Proteomes" id="UP001356427">
    <property type="component" value="Unassembled WGS sequence"/>
</dbReference>
<keyword evidence="1" id="KW-0812">Transmembrane</keyword>
<name>A0AAN8R2B9_9TELE</name>
<keyword evidence="1" id="KW-1133">Transmembrane helix</keyword>
<accession>A0AAN8R2B9</accession>
<dbReference type="AlphaFoldDB" id="A0AAN8R2B9"/>
<evidence type="ECO:0000256" key="1">
    <source>
        <dbReference type="SAM" id="Phobius"/>
    </source>
</evidence>
<dbReference type="EMBL" id="JAGTTL010000005">
    <property type="protein sequence ID" value="KAK6321951.1"/>
    <property type="molecule type" value="Genomic_DNA"/>
</dbReference>
<comment type="caution">
    <text evidence="2">The sequence shown here is derived from an EMBL/GenBank/DDBJ whole genome shotgun (WGS) entry which is preliminary data.</text>
</comment>
<sequence>MGKRKEKSNLKMVEDGKMAEEDVLFESDGVWSRDESEKNWIAVENVKGNKRKHWKAVESSHIAIPRQNTSVLHSVTLVEDPLPSLSLQINAPVLSLSLSLLLLIVGALVILGFKRGIHRRALKTGW</sequence>
<organism evidence="2 3">
    <name type="scientific">Coregonus suidteri</name>
    <dbReference type="NCBI Taxonomy" id="861788"/>
    <lineage>
        <taxon>Eukaryota</taxon>
        <taxon>Metazoa</taxon>
        <taxon>Chordata</taxon>
        <taxon>Craniata</taxon>
        <taxon>Vertebrata</taxon>
        <taxon>Euteleostomi</taxon>
        <taxon>Actinopterygii</taxon>
        <taxon>Neopterygii</taxon>
        <taxon>Teleostei</taxon>
        <taxon>Protacanthopterygii</taxon>
        <taxon>Salmoniformes</taxon>
        <taxon>Salmonidae</taxon>
        <taxon>Coregoninae</taxon>
        <taxon>Coregonus</taxon>
    </lineage>
</organism>
<keyword evidence="1" id="KW-0472">Membrane</keyword>
<evidence type="ECO:0000313" key="3">
    <source>
        <dbReference type="Proteomes" id="UP001356427"/>
    </source>
</evidence>